<keyword evidence="3" id="KW-0862">Zinc</keyword>
<dbReference type="Proteomes" id="UP000016412">
    <property type="component" value="Unassembled WGS sequence"/>
</dbReference>
<feature type="binding site" evidence="2">
    <location>
        <position position="191"/>
    </location>
    <ligand>
        <name>dihydroxyacetone phosphate</name>
        <dbReference type="ChEBI" id="CHEBI:57642"/>
    </ligand>
</feature>
<evidence type="ECO:0000313" key="6">
    <source>
        <dbReference type="Proteomes" id="UP000016412"/>
    </source>
</evidence>
<dbReference type="GO" id="GO:0008270">
    <property type="term" value="F:zinc ion binding"/>
    <property type="evidence" value="ECO:0007669"/>
    <property type="project" value="InterPro"/>
</dbReference>
<dbReference type="PANTHER" id="PTHR30304">
    <property type="entry name" value="D-TAGATOSE-1,6-BISPHOSPHATE ALDOLASE"/>
    <property type="match status" value="1"/>
</dbReference>
<organism evidence="4 6">
    <name type="scientific">Treponema socranskii subsp. socranskii VPI DR56BR1116 = ATCC 35536</name>
    <dbReference type="NCBI Taxonomy" id="1125725"/>
    <lineage>
        <taxon>Bacteria</taxon>
        <taxon>Pseudomonadati</taxon>
        <taxon>Spirochaetota</taxon>
        <taxon>Spirochaetia</taxon>
        <taxon>Spirochaetales</taxon>
        <taxon>Treponemataceae</taxon>
        <taxon>Treponema</taxon>
    </lineage>
</organism>
<dbReference type="PATRIC" id="fig|1125725.3.peg.1278"/>
<proteinExistence type="predicted"/>
<dbReference type="NCBIfam" id="TIGR00167">
    <property type="entry name" value="cbbA"/>
    <property type="match status" value="1"/>
</dbReference>
<dbReference type="Pfam" id="PF01116">
    <property type="entry name" value="F_bP_aldolase"/>
    <property type="match status" value="1"/>
</dbReference>
<dbReference type="EMBL" id="AVQI01000012">
    <property type="protein sequence ID" value="ERK04811.1"/>
    <property type="molecule type" value="Genomic_DNA"/>
</dbReference>
<dbReference type="eggNOG" id="COG0191">
    <property type="taxonomic scope" value="Bacteria"/>
</dbReference>
<evidence type="ECO:0000256" key="3">
    <source>
        <dbReference type="PIRSR" id="PIRSR001359-3"/>
    </source>
</evidence>
<evidence type="ECO:0000313" key="5">
    <source>
        <dbReference type="EMBL" id="ERK04811.1"/>
    </source>
</evidence>
<feature type="binding site" evidence="3">
    <location>
        <position position="133"/>
    </location>
    <ligand>
        <name>Zn(2+)</name>
        <dbReference type="ChEBI" id="CHEBI:29105"/>
        <label>2</label>
    </ligand>
</feature>
<evidence type="ECO:0000256" key="1">
    <source>
        <dbReference type="PIRSR" id="PIRSR001359-1"/>
    </source>
</evidence>
<sequence>MLVSLHDVMKIAERDKIAIGAFNVPNWESAAAIIGAAEETDMPVVLQYAPVHAQFLSMEDAAEIMLYFAKKTKVPVCVHLDHGDGFERCMQAIRLGFTSVMIDASACPYEENVATTAEVVRASHAVGVSVEAEVGHIFTSVTGSAEGPAKIETKDSFADVDDVYTRPETAKDFKEKTNVDALAIAFGTSHGIYVAKPVLDLDRITAIKKAVDMPFVMHGGSGLSKEEFQTAIRNGIRKINYYTYMTMSGGKAVKAQTDRIKADDHVFFHDIPGIATQAMKEDVKQAIRIFNNTL</sequence>
<dbReference type="RefSeq" id="WP_021330358.1">
    <property type="nucleotide sequence ID" value="NZ_AUZJ01000034.1"/>
</dbReference>
<dbReference type="InterPro" id="IPR000771">
    <property type="entry name" value="FBA_II"/>
</dbReference>
<feature type="active site" description="Proton donor" evidence="1">
    <location>
        <position position="81"/>
    </location>
</feature>
<dbReference type="AlphaFoldDB" id="U2LKM4"/>
<dbReference type="GO" id="GO:0005975">
    <property type="term" value="P:carbohydrate metabolic process"/>
    <property type="evidence" value="ECO:0007669"/>
    <property type="project" value="InterPro"/>
</dbReference>
<evidence type="ECO:0000313" key="4">
    <source>
        <dbReference type="EMBL" id="ERF60770.1"/>
    </source>
</evidence>
<feature type="binding site" evidence="3">
    <location>
        <position position="218"/>
    </location>
    <ligand>
        <name>Zn(2+)</name>
        <dbReference type="ChEBI" id="CHEBI:29105"/>
        <label>1</label>
        <note>catalytic</note>
    </ligand>
</feature>
<dbReference type="InterPro" id="IPR013785">
    <property type="entry name" value="Aldolase_TIM"/>
</dbReference>
<dbReference type="Gene3D" id="3.20.20.70">
    <property type="entry name" value="Aldolase class I"/>
    <property type="match status" value="1"/>
</dbReference>
<keyword evidence="3" id="KW-0479">Metal-binding</keyword>
<comment type="cofactor">
    <cofactor evidence="3">
        <name>Zn(2+)</name>
        <dbReference type="ChEBI" id="CHEBI:29105"/>
    </cofactor>
    <text evidence="3">Binds 2 Zn(2+) ions per subunit. One is catalytic and the other provides a structural contribution.</text>
</comment>
<dbReference type="CDD" id="cd00947">
    <property type="entry name" value="TBP_aldolase_IIB"/>
    <property type="match status" value="1"/>
</dbReference>
<feature type="binding site" evidence="2">
    <location>
        <begin position="219"/>
        <end position="221"/>
    </location>
    <ligand>
        <name>dihydroxyacetone phosphate</name>
        <dbReference type="ChEBI" id="CHEBI:57642"/>
    </ligand>
</feature>
<comment type="caution">
    <text evidence="4">The sequence shown here is derived from an EMBL/GenBank/DDBJ whole genome shotgun (WGS) entry which is preliminary data.</text>
</comment>
<name>U2LKM4_TRESO</name>
<dbReference type="PROSITE" id="PS00602">
    <property type="entry name" value="ALDOLASE_CLASS_II_1"/>
    <property type="match status" value="1"/>
</dbReference>
<dbReference type="SUPFAM" id="SSF51569">
    <property type="entry name" value="Aldolase"/>
    <property type="match status" value="1"/>
</dbReference>
<keyword evidence="7" id="KW-1185">Reference proteome</keyword>
<protein>
    <submittedName>
        <fullName evidence="4">Ketose-bisphosphate aldolase</fullName>
    </submittedName>
</protein>
<feature type="binding site" evidence="2">
    <location>
        <begin position="240"/>
        <end position="243"/>
    </location>
    <ligand>
        <name>dihydroxyacetone phosphate</name>
        <dbReference type="ChEBI" id="CHEBI:57642"/>
    </ligand>
</feature>
<dbReference type="EMBL" id="AUZJ01000034">
    <property type="protein sequence ID" value="ERF60770.1"/>
    <property type="molecule type" value="Genomic_DNA"/>
</dbReference>
<dbReference type="GO" id="GO:0005829">
    <property type="term" value="C:cytosol"/>
    <property type="evidence" value="ECO:0007669"/>
    <property type="project" value="TreeGrafter"/>
</dbReference>
<dbReference type="Proteomes" id="UP000016646">
    <property type="component" value="Unassembled WGS sequence"/>
</dbReference>
<feature type="binding site" evidence="3">
    <location>
        <position position="103"/>
    </location>
    <ligand>
        <name>Zn(2+)</name>
        <dbReference type="ChEBI" id="CHEBI:29105"/>
        <label>2</label>
    </ligand>
</feature>
<reference evidence="6 7" key="1">
    <citation type="submission" date="2013-08" db="EMBL/GenBank/DDBJ databases">
        <authorList>
            <person name="Durkin A.S."/>
            <person name="Haft D.R."/>
            <person name="McCorrison J."/>
            <person name="Torralba M."/>
            <person name="Gillis M."/>
            <person name="Haft D.H."/>
            <person name="Methe B."/>
            <person name="Sutton G."/>
            <person name="Nelson K.E."/>
        </authorList>
    </citation>
    <scope>NUCLEOTIDE SEQUENCE [LARGE SCALE GENOMIC DNA]</scope>
    <source>
        <strain evidence="5 7">ATCC 35536</strain>
        <strain evidence="4 6">VPI DR56BR1116</strain>
    </source>
</reference>
<dbReference type="STRING" id="1125725.HMPREF1325_2026"/>
<feature type="binding site" evidence="3">
    <location>
        <position position="190"/>
    </location>
    <ligand>
        <name>Zn(2+)</name>
        <dbReference type="ChEBI" id="CHEBI:29105"/>
        <label>1</label>
        <note>catalytic</note>
    </ligand>
</feature>
<accession>U2LKM4</accession>
<dbReference type="PANTHER" id="PTHR30304:SF0">
    <property type="entry name" value="D-TAGATOSE-1,6-BISPHOSPHATE ALDOLASE SUBUNIT GATY-RELATED"/>
    <property type="match status" value="1"/>
</dbReference>
<evidence type="ECO:0000313" key="7">
    <source>
        <dbReference type="Proteomes" id="UP000016646"/>
    </source>
</evidence>
<feature type="binding site" evidence="3">
    <location>
        <position position="82"/>
    </location>
    <ligand>
        <name>Zn(2+)</name>
        <dbReference type="ChEBI" id="CHEBI:29105"/>
        <label>1</label>
        <note>catalytic</note>
    </ligand>
</feature>
<evidence type="ECO:0000256" key="2">
    <source>
        <dbReference type="PIRSR" id="PIRSR001359-2"/>
    </source>
</evidence>
<dbReference type="GO" id="GO:0009025">
    <property type="term" value="F:tagatose-bisphosphate aldolase activity"/>
    <property type="evidence" value="ECO:0007669"/>
    <property type="project" value="TreeGrafter"/>
</dbReference>
<gene>
    <name evidence="5" type="ORF">HMPREF0860_2236</name>
    <name evidence="4" type="ORF">HMPREF1325_2026</name>
</gene>
<dbReference type="PIRSF" id="PIRSF001359">
    <property type="entry name" value="F_bP_aldolase_II"/>
    <property type="match status" value="1"/>
</dbReference>
<dbReference type="OrthoDB" id="9803995at2"/>
<dbReference type="InterPro" id="IPR050246">
    <property type="entry name" value="Class_II_FBP_aldolase"/>
</dbReference>